<keyword evidence="8" id="KW-1185">Reference proteome</keyword>
<dbReference type="InterPro" id="IPR001902">
    <property type="entry name" value="SLC26A/SulP_fam"/>
</dbReference>
<protein>
    <submittedName>
        <fullName evidence="7">SulP family inorganic anion transporter</fullName>
    </submittedName>
</protein>
<dbReference type="InterPro" id="IPR002645">
    <property type="entry name" value="STAS_dom"/>
</dbReference>
<feature type="transmembrane region" description="Helical" evidence="5">
    <location>
        <begin position="252"/>
        <end position="274"/>
    </location>
</feature>
<reference evidence="7 8" key="1">
    <citation type="journal article" date="2023" name="ISME J.">
        <title>Cultivation and genomic characterization of novel and ubiquitous marine nitrite-oxidizing bacteria from the Nitrospirales.</title>
        <authorList>
            <person name="Mueller A.J."/>
            <person name="Daebeler A."/>
            <person name="Herbold C.W."/>
            <person name="Kirkegaard R.H."/>
            <person name="Daims H."/>
        </authorList>
    </citation>
    <scope>NUCLEOTIDE SEQUENCE [LARGE SCALE GENOMIC DNA]</scope>
    <source>
        <strain evidence="7 8">EB</strain>
    </source>
</reference>
<evidence type="ECO:0000256" key="4">
    <source>
        <dbReference type="ARBA" id="ARBA00023136"/>
    </source>
</evidence>
<dbReference type="Pfam" id="PF01740">
    <property type="entry name" value="STAS"/>
    <property type="match status" value="1"/>
</dbReference>
<dbReference type="Gene3D" id="3.30.750.24">
    <property type="entry name" value="STAS domain"/>
    <property type="match status" value="1"/>
</dbReference>
<dbReference type="InterPro" id="IPR011547">
    <property type="entry name" value="SLC26A/SulP_dom"/>
</dbReference>
<gene>
    <name evidence="7" type="ORF">PPG34_08290</name>
</gene>
<evidence type="ECO:0000259" key="6">
    <source>
        <dbReference type="PROSITE" id="PS50801"/>
    </source>
</evidence>
<evidence type="ECO:0000256" key="2">
    <source>
        <dbReference type="ARBA" id="ARBA00022692"/>
    </source>
</evidence>
<dbReference type="Proteomes" id="UP001250932">
    <property type="component" value="Unassembled WGS sequence"/>
</dbReference>
<dbReference type="PROSITE" id="PS50801">
    <property type="entry name" value="STAS"/>
    <property type="match status" value="1"/>
</dbReference>
<name>A0ABU3K7J5_9BACT</name>
<feature type="transmembrane region" description="Helical" evidence="5">
    <location>
        <begin position="381"/>
        <end position="409"/>
    </location>
</feature>
<dbReference type="Pfam" id="PF00916">
    <property type="entry name" value="Sulfate_transp"/>
    <property type="match status" value="1"/>
</dbReference>
<feature type="transmembrane region" description="Helical" evidence="5">
    <location>
        <begin position="104"/>
        <end position="123"/>
    </location>
</feature>
<keyword evidence="3 5" id="KW-1133">Transmembrane helix</keyword>
<feature type="transmembrane region" description="Helical" evidence="5">
    <location>
        <begin position="203"/>
        <end position="223"/>
    </location>
</feature>
<feature type="transmembrane region" description="Helical" evidence="5">
    <location>
        <begin position="135"/>
        <end position="156"/>
    </location>
</feature>
<dbReference type="PANTHER" id="PTHR11814">
    <property type="entry name" value="SULFATE TRANSPORTER"/>
    <property type="match status" value="1"/>
</dbReference>
<dbReference type="InterPro" id="IPR036513">
    <property type="entry name" value="STAS_dom_sf"/>
</dbReference>
<feature type="transmembrane region" description="Helical" evidence="5">
    <location>
        <begin position="55"/>
        <end position="77"/>
    </location>
</feature>
<feature type="domain" description="STAS" evidence="6">
    <location>
        <begin position="461"/>
        <end position="571"/>
    </location>
</feature>
<feature type="transmembrane region" description="Helical" evidence="5">
    <location>
        <begin position="325"/>
        <end position="345"/>
    </location>
</feature>
<dbReference type="SUPFAM" id="SSF52091">
    <property type="entry name" value="SpoIIaa-like"/>
    <property type="match status" value="1"/>
</dbReference>
<evidence type="ECO:0000256" key="3">
    <source>
        <dbReference type="ARBA" id="ARBA00022989"/>
    </source>
</evidence>
<evidence type="ECO:0000313" key="7">
    <source>
        <dbReference type="EMBL" id="MDT7042348.1"/>
    </source>
</evidence>
<proteinExistence type="predicted"/>
<accession>A0ABU3K7J5</accession>
<keyword evidence="2 5" id="KW-0812">Transmembrane</keyword>
<dbReference type="EMBL" id="JAQOUE010000001">
    <property type="protein sequence ID" value="MDT7042348.1"/>
    <property type="molecule type" value="Genomic_DNA"/>
</dbReference>
<sequence length="591" mass="63158">MSMMELPFKNGLAGDRFRSLTINVRGDVLAGITVAMVVLPMALAFGVASGLGALAGIWSAVAAGLVAGPLSGSIWSVGGPTGPITLQVLSITQTHRLENGAPDVGFILTTVCLSGVILMVFGIGKMGQFIKFTPYSVISGFMTGLGVLYMLLQLNPFLGLPGASSISDALLEFPTLLARADPLAVMVGSLTLGIVIAWQKWSFVTWLPAPLVGLLVGTLTAYLSGWEIPKIGEIPAGSFHFSVPDVSLVEAAFVPAATLAGLCMFDSLLTCLIVDNLTGTHHDSDQELVGQGTANIFAGLMGGMGSATNTMPCVVNIHSGAKSRLAAIVMGLVMLSLVFGLGSLVESIPLAALAGILLKAGYDILDMRVLPVVRRLPKSDLLVFALVVVMTVFWNLLSAVVVGLAVAFFRFVKDMADRYKVDLDRRTADVQFEEDDLLFAMAREYAKQHRIEGVGLGESSGRIEQQVRERILIVRPHGPLFFGAIDWLNETVEHLADKDVLLIRAQWLDELDLSGAYALGDLIEAANTRGVEVLMAGMSPRSRQLLEELKELDRIKPDHLHERFSEALEHAVQIVQSTIVQNSSISTAQAG</sequence>
<feature type="transmembrane region" description="Helical" evidence="5">
    <location>
        <begin position="28"/>
        <end position="48"/>
    </location>
</feature>
<organism evidence="7 8">
    <name type="scientific">Candidatus Nitronereus thalassa</name>
    <dbReference type="NCBI Taxonomy" id="3020898"/>
    <lineage>
        <taxon>Bacteria</taxon>
        <taxon>Pseudomonadati</taxon>
        <taxon>Nitrospirota</taxon>
        <taxon>Nitrospiria</taxon>
        <taxon>Nitrospirales</taxon>
        <taxon>Nitrospiraceae</taxon>
        <taxon>Candidatus Nitronereus</taxon>
    </lineage>
</organism>
<evidence type="ECO:0000256" key="5">
    <source>
        <dbReference type="SAM" id="Phobius"/>
    </source>
</evidence>
<keyword evidence="4 5" id="KW-0472">Membrane</keyword>
<comment type="subcellular location">
    <subcellularLocation>
        <location evidence="1">Membrane</location>
        <topology evidence="1">Multi-pass membrane protein</topology>
    </subcellularLocation>
</comment>
<evidence type="ECO:0000256" key="1">
    <source>
        <dbReference type="ARBA" id="ARBA00004141"/>
    </source>
</evidence>
<evidence type="ECO:0000313" key="8">
    <source>
        <dbReference type="Proteomes" id="UP001250932"/>
    </source>
</evidence>
<comment type="caution">
    <text evidence="7">The sequence shown here is derived from an EMBL/GenBank/DDBJ whole genome shotgun (WGS) entry which is preliminary data.</text>
</comment>
<feature type="transmembrane region" description="Helical" evidence="5">
    <location>
        <begin position="176"/>
        <end position="196"/>
    </location>
</feature>
<dbReference type="RefSeq" id="WP_313832734.1">
    <property type="nucleotide sequence ID" value="NZ_JAQOUE010000001.1"/>
</dbReference>
<dbReference type="CDD" id="cd07042">
    <property type="entry name" value="STAS_SulP_like_sulfate_transporter"/>
    <property type="match status" value="1"/>
</dbReference>